<dbReference type="SMART" id="SM00342">
    <property type="entry name" value="HTH_ARAC"/>
    <property type="match status" value="1"/>
</dbReference>
<dbReference type="InterPro" id="IPR020449">
    <property type="entry name" value="Tscrpt_reg_AraC-type_HTH"/>
</dbReference>
<feature type="domain" description="HTH araC/xylS-type" evidence="4">
    <location>
        <begin position="213"/>
        <end position="313"/>
    </location>
</feature>
<name>A0A511DIQ1_9PSEU</name>
<evidence type="ECO:0000313" key="5">
    <source>
        <dbReference type="EMBL" id="GEL24675.1"/>
    </source>
</evidence>
<dbReference type="PANTHER" id="PTHR46796">
    <property type="entry name" value="HTH-TYPE TRANSCRIPTIONAL ACTIVATOR RHAS-RELATED"/>
    <property type="match status" value="1"/>
</dbReference>
<dbReference type="Pfam" id="PF14525">
    <property type="entry name" value="AraC_binding_2"/>
    <property type="match status" value="1"/>
</dbReference>
<dbReference type="AlphaFoldDB" id="A0A511DIQ1"/>
<dbReference type="GO" id="GO:0003700">
    <property type="term" value="F:DNA-binding transcription factor activity"/>
    <property type="evidence" value="ECO:0007669"/>
    <property type="project" value="InterPro"/>
</dbReference>
<evidence type="ECO:0000256" key="1">
    <source>
        <dbReference type="ARBA" id="ARBA00023015"/>
    </source>
</evidence>
<dbReference type="Gene3D" id="1.10.10.60">
    <property type="entry name" value="Homeodomain-like"/>
    <property type="match status" value="1"/>
</dbReference>
<keyword evidence="2" id="KW-0238">DNA-binding</keyword>
<evidence type="ECO:0000313" key="6">
    <source>
        <dbReference type="Proteomes" id="UP000321685"/>
    </source>
</evidence>
<dbReference type="Pfam" id="PF12833">
    <property type="entry name" value="HTH_18"/>
    <property type="match status" value="1"/>
</dbReference>
<keyword evidence="3" id="KW-0804">Transcription</keyword>
<dbReference type="InterPro" id="IPR009057">
    <property type="entry name" value="Homeodomain-like_sf"/>
</dbReference>
<comment type="caution">
    <text evidence="5">The sequence shown here is derived from an EMBL/GenBank/DDBJ whole genome shotgun (WGS) entry which is preliminary data.</text>
</comment>
<dbReference type="InterPro" id="IPR018060">
    <property type="entry name" value="HTH_AraC"/>
</dbReference>
<keyword evidence="6" id="KW-1185">Reference proteome</keyword>
<dbReference type="Proteomes" id="UP000321685">
    <property type="component" value="Unassembled WGS sequence"/>
</dbReference>
<evidence type="ECO:0000256" key="3">
    <source>
        <dbReference type="ARBA" id="ARBA00023163"/>
    </source>
</evidence>
<sequence>MPVWDIARRPPAEQFAVWHDVICRAFVPLTPTRTAADAHGFPARVETRELGTVNRARIDSQPQLTAHGPREVARSDGEYVFVNLQVSGHCHVRHRVGSDDVDAVVAPGQFVVLDTTEPYHLRFDEPWRMLSFRVPHRGLGGRPRQALLGRAVDGGSGTGHVVATLVQALWRMDDHVAAPGSGALDDLERSFAAAVAAFLGAPGEEPGHDVLRAAVLRHVAANLADPGLSVASVARRFAVSPRTLHAAFAEHDTTFAAAVRTMRLQRCARALRDPAETATVTAIAARYGYLDPSAFSRAFRREYGIAPRELRRR</sequence>
<gene>
    <name evidence="5" type="ORF">PSU4_36290</name>
</gene>
<dbReference type="PANTHER" id="PTHR46796:SF6">
    <property type="entry name" value="ARAC SUBFAMILY"/>
    <property type="match status" value="1"/>
</dbReference>
<dbReference type="PRINTS" id="PR00032">
    <property type="entry name" value="HTHARAC"/>
</dbReference>
<proteinExistence type="predicted"/>
<protein>
    <submittedName>
        <fullName evidence="5">AraC family transcriptional regulator</fullName>
    </submittedName>
</protein>
<evidence type="ECO:0000256" key="2">
    <source>
        <dbReference type="ARBA" id="ARBA00023125"/>
    </source>
</evidence>
<accession>A0A511DIQ1</accession>
<dbReference type="GO" id="GO:0043565">
    <property type="term" value="F:sequence-specific DNA binding"/>
    <property type="evidence" value="ECO:0007669"/>
    <property type="project" value="InterPro"/>
</dbReference>
<keyword evidence="1" id="KW-0805">Transcription regulation</keyword>
<evidence type="ECO:0000259" key="4">
    <source>
        <dbReference type="PROSITE" id="PS01124"/>
    </source>
</evidence>
<dbReference type="RefSeq" id="WP_147109833.1">
    <property type="nucleotide sequence ID" value="NZ_BJVJ01000038.1"/>
</dbReference>
<dbReference type="InterPro" id="IPR050204">
    <property type="entry name" value="AraC_XylS_family_regulators"/>
</dbReference>
<organism evidence="5 6">
    <name type="scientific">Pseudonocardia sulfidoxydans NBRC 16205</name>
    <dbReference type="NCBI Taxonomy" id="1223511"/>
    <lineage>
        <taxon>Bacteria</taxon>
        <taxon>Bacillati</taxon>
        <taxon>Actinomycetota</taxon>
        <taxon>Actinomycetes</taxon>
        <taxon>Pseudonocardiales</taxon>
        <taxon>Pseudonocardiaceae</taxon>
        <taxon>Pseudonocardia</taxon>
    </lineage>
</organism>
<dbReference type="EMBL" id="BJVJ01000038">
    <property type="protein sequence ID" value="GEL24675.1"/>
    <property type="molecule type" value="Genomic_DNA"/>
</dbReference>
<reference evidence="5 6" key="1">
    <citation type="submission" date="2019-07" db="EMBL/GenBank/DDBJ databases">
        <title>Whole genome shotgun sequence of Pseudonocardia sulfidoxydans NBRC 16205.</title>
        <authorList>
            <person name="Hosoyama A."/>
            <person name="Uohara A."/>
            <person name="Ohji S."/>
            <person name="Ichikawa N."/>
        </authorList>
    </citation>
    <scope>NUCLEOTIDE SEQUENCE [LARGE SCALE GENOMIC DNA]</scope>
    <source>
        <strain evidence="5 6">NBRC 16205</strain>
    </source>
</reference>
<dbReference type="SUPFAM" id="SSF46689">
    <property type="entry name" value="Homeodomain-like"/>
    <property type="match status" value="1"/>
</dbReference>
<dbReference type="InterPro" id="IPR035418">
    <property type="entry name" value="AraC-bd_2"/>
</dbReference>
<dbReference type="OrthoDB" id="9799345at2"/>
<dbReference type="PROSITE" id="PS01124">
    <property type="entry name" value="HTH_ARAC_FAMILY_2"/>
    <property type="match status" value="1"/>
</dbReference>